<evidence type="ECO:0000256" key="9">
    <source>
        <dbReference type="ARBA" id="ARBA00022824"/>
    </source>
</evidence>
<feature type="active site" evidence="13">
    <location>
        <position position="367"/>
    </location>
</feature>
<comment type="similarity">
    <text evidence="2">Belongs to the TMEM208 family.</text>
</comment>
<accession>A0A6V7Y823</accession>
<protein>
    <recommendedName>
        <fullName evidence="4">Transmembrane protein 208</fullName>
    </recommendedName>
</protein>
<dbReference type="GO" id="GO:0031012">
    <property type="term" value="C:extracellular matrix"/>
    <property type="evidence" value="ECO:0007669"/>
    <property type="project" value="InterPro"/>
</dbReference>
<feature type="binding site" evidence="14">
    <location>
        <position position="284"/>
    </location>
    <ligand>
        <name>Zn(2+)</name>
        <dbReference type="ChEBI" id="CHEBI:29105"/>
        <label>1</label>
    </ligand>
</feature>
<reference evidence="17 18" key="1">
    <citation type="submission" date="2020-08" db="EMBL/GenBank/DDBJ databases">
        <authorList>
            <person name="Koutsovoulos G."/>
            <person name="Danchin GJ E."/>
        </authorList>
    </citation>
    <scope>NUCLEOTIDE SEQUENCE [LARGE SCALE GENOMIC DNA]</scope>
</reference>
<dbReference type="Pfam" id="PF00413">
    <property type="entry name" value="Peptidase_M10"/>
    <property type="match status" value="1"/>
</dbReference>
<feature type="binding site" evidence="14">
    <location>
        <position position="314"/>
    </location>
    <ligand>
        <name>Ca(2+)</name>
        <dbReference type="ChEBI" id="CHEBI:29108"/>
        <label>1</label>
    </ligand>
</feature>
<dbReference type="Pfam" id="PF05620">
    <property type="entry name" value="TMEM208_SND2"/>
    <property type="match status" value="1"/>
</dbReference>
<evidence type="ECO:0000256" key="2">
    <source>
        <dbReference type="ARBA" id="ARBA00009950"/>
    </source>
</evidence>
<dbReference type="EMBL" id="CAJEWN010003202">
    <property type="protein sequence ID" value="CAD2206867.1"/>
    <property type="molecule type" value="Genomic_DNA"/>
</dbReference>
<keyword evidence="14" id="KW-0106">Calcium</keyword>
<evidence type="ECO:0000259" key="16">
    <source>
        <dbReference type="SMART" id="SM00235"/>
    </source>
</evidence>
<evidence type="ECO:0000256" key="12">
    <source>
        <dbReference type="ARBA" id="ARBA00023136"/>
    </source>
</evidence>
<dbReference type="GO" id="GO:0008270">
    <property type="term" value="F:zinc ion binding"/>
    <property type="evidence" value="ECO:0007669"/>
    <property type="project" value="InterPro"/>
</dbReference>
<feature type="binding site" evidence="14">
    <location>
        <position position="309"/>
    </location>
    <ligand>
        <name>Zn(2+)</name>
        <dbReference type="ChEBI" id="CHEBI:29105"/>
        <label>1</label>
    </ligand>
</feature>
<evidence type="ECO:0000256" key="6">
    <source>
        <dbReference type="ARBA" id="ARBA00022692"/>
    </source>
</evidence>
<comment type="similarity">
    <text evidence="3">Belongs to the peptidase M10A family.</text>
</comment>
<keyword evidence="11 15" id="KW-1133">Transmembrane helix</keyword>
<dbReference type="InterPro" id="IPR021190">
    <property type="entry name" value="Pept_M10A"/>
</dbReference>
<feature type="binding site" evidence="14">
    <location>
        <position position="366"/>
    </location>
    <ligand>
        <name>Zn(2+)</name>
        <dbReference type="ChEBI" id="CHEBI:29105"/>
        <label>2</label>
        <note>catalytic</note>
    </ligand>
</feature>
<gene>
    <name evidence="17" type="ORF">MENT_LOCUS60764</name>
</gene>
<keyword evidence="8" id="KW-0378">Hydrolase</keyword>
<dbReference type="PANTHER" id="PTHR13505:SF7">
    <property type="entry name" value="TRANSMEMBRANE PROTEIN 208"/>
    <property type="match status" value="1"/>
</dbReference>
<feature type="binding site" evidence="14">
    <location>
        <position position="299"/>
    </location>
    <ligand>
        <name>Zn(2+)</name>
        <dbReference type="ChEBI" id="CHEBI:29105"/>
        <label>1</label>
    </ligand>
</feature>
<feature type="transmembrane region" description="Helical" evidence="15">
    <location>
        <begin position="136"/>
        <end position="163"/>
    </location>
</feature>
<organism evidence="17 18">
    <name type="scientific">Meloidogyne enterolobii</name>
    <name type="common">Root-knot nematode worm</name>
    <name type="synonym">Meloidogyne mayaguensis</name>
    <dbReference type="NCBI Taxonomy" id="390850"/>
    <lineage>
        <taxon>Eukaryota</taxon>
        <taxon>Metazoa</taxon>
        <taxon>Ecdysozoa</taxon>
        <taxon>Nematoda</taxon>
        <taxon>Chromadorea</taxon>
        <taxon>Rhabditida</taxon>
        <taxon>Tylenchina</taxon>
        <taxon>Tylenchomorpha</taxon>
        <taxon>Tylenchoidea</taxon>
        <taxon>Meloidogynidae</taxon>
        <taxon>Meloidogyninae</taxon>
        <taxon>Meloidogyne</taxon>
    </lineage>
</organism>
<comment type="cofactor">
    <cofactor evidence="14">
        <name>Zn(2+)</name>
        <dbReference type="ChEBI" id="CHEBI:29105"/>
    </cofactor>
    <text evidence="14">Binds 2 Zn(2+) ions per subunit.</text>
</comment>
<proteinExistence type="inferred from homology"/>
<dbReference type="AlphaFoldDB" id="A0A6V7Y823"/>
<evidence type="ECO:0000256" key="5">
    <source>
        <dbReference type="ARBA" id="ARBA00022670"/>
    </source>
</evidence>
<dbReference type="OrthoDB" id="406838at2759"/>
<feature type="binding site" evidence="14">
    <location>
        <position position="292"/>
    </location>
    <ligand>
        <name>Ca(2+)</name>
        <dbReference type="ChEBI" id="CHEBI:29108"/>
        <label>3</label>
    </ligand>
</feature>
<keyword evidence="10 14" id="KW-0862">Zinc</keyword>
<comment type="caution">
    <text evidence="17">The sequence shown here is derived from an EMBL/GenBank/DDBJ whole genome shotgun (WGS) entry which is preliminary data.</text>
</comment>
<dbReference type="GO" id="GO:0005773">
    <property type="term" value="C:vacuole"/>
    <property type="evidence" value="ECO:0007669"/>
    <property type="project" value="GOC"/>
</dbReference>
<evidence type="ECO:0000256" key="11">
    <source>
        <dbReference type="ARBA" id="ARBA00022989"/>
    </source>
</evidence>
<keyword evidence="9" id="KW-0256">Endoplasmic reticulum</keyword>
<dbReference type="SMART" id="SM00235">
    <property type="entry name" value="ZnMc"/>
    <property type="match status" value="1"/>
</dbReference>
<evidence type="ECO:0000256" key="14">
    <source>
        <dbReference type="PIRSR" id="PIRSR621190-2"/>
    </source>
</evidence>
<keyword evidence="7 14" id="KW-0479">Metal-binding</keyword>
<evidence type="ECO:0000256" key="4">
    <source>
        <dbReference type="ARBA" id="ARBA00015033"/>
    </source>
</evidence>
<dbReference type="PRINTS" id="PR00138">
    <property type="entry name" value="MATRIXIN"/>
</dbReference>
<dbReference type="InterPro" id="IPR006026">
    <property type="entry name" value="Peptidase_Metallo"/>
</dbReference>
<feature type="binding site" evidence="14">
    <location>
        <position position="286"/>
    </location>
    <ligand>
        <name>Zn(2+)</name>
        <dbReference type="ChEBI" id="CHEBI:29105"/>
        <label>1</label>
    </ligand>
</feature>
<dbReference type="PANTHER" id="PTHR13505">
    <property type="entry name" value="TRANSMEMBRANE PROTEIN 208"/>
    <property type="match status" value="1"/>
</dbReference>
<feature type="transmembrane region" description="Helical" evidence="15">
    <location>
        <begin position="84"/>
        <end position="103"/>
    </location>
</feature>
<comment type="subcellular location">
    <subcellularLocation>
        <location evidence="1">Endoplasmic reticulum membrane</location>
        <topology evidence="1">Multi-pass membrane protein</topology>
    </subcellularLocation>
</comment>
<feature type="transmembrane region" description="Helical" evidence="15">
    <location>
        <begin position="12"/>
        <end position="31"/>
    </location>
</feature>
<evidence type="ECO:0000256" key="3">
    <source>
        <dbReference type="ARBA" id="ARBA00010370"/>
    </source>
</evidence>
<keyword evidence="6 15" id="KW-0812">Transmembrane</keyword>
<dbReference type="SUPFAM" id="SSF55486">
    <property type="entry name" value="Metalloproteases ('zincins'), catalytic domain"/>
    <property type="match status" value="1"/>
</dbReference>
<feature type="binding site" evidence="14">
    <location>
        <position position="370"/>
    </location>
    <ligand>
        <name>Zn(2+)</name>
        <dbReference type="ChEBI" id="CHEBI:29105"/>
        <label>2</label>
        <note>catalytic</note>
    </ligand>
</feature>
<keyword evidence="5" id="KW-0645">Protease</keyword>
<comment type="cofactor">
    <cofactor evidence="14">
        <name>Ca(2+)</name>
        <dbReference type="ChEBI" id="CHEBI:29108"/>
    </cofactor>
    <text evidence="14">Can bind about 5 Ca(2+) ions per subunit.</text>
</comment>
<sequence>MFILCMHLILHFYFLFWCYFYFSFQILLCSFKMSQKHVKQAARGQRQIYEENRQTLIAYSLASFTSLTIVGILNYFVLNATRGDWIGLIVSTICQLSSLGLMFSMMKNARNEKNQIVDAGLDLNDPQAFGEYCKDVVILSVLVQILSLFSAYFYLLLLILPMFGFYKLWTKLLGPWFFAPAPEIDENTDGKKKLLHSQRWNTCRLTWSFRDPYGLFPSDELFAQTKRVIADAVHLWSKVGNNDNRKRGQRGFIKLTDLSPVTRVSLMNVRRVADIDIFFAGFAHGDAESFDGRGGLVAHSAYPPLGIVHFDASEYWDLGGEKQDSAMNNWNRRKKWKINRERRSIDSTKSKEEQQTVLDLRYVAVHEIGHALGLRHSTFRNSVMNRYYKMAYNSIQPSNKPLKLSKDDEAAIEELFGEMCNRN</sequence>
<evidence type="ECO:0000256" key="13">
    <source>
        <dbReference type="PIRSR" id="PIRSR621190-1"/>
    </source>
</evidence>
<feature type="domain" description="Peptidase metallopeptidase" evidence="16">
    <location>
        <begin position="203"/>
        <end position="418"/>
    </location>
</feature>
<feature type="binding site" evidence="14">
    <location>
        <position position="274"/>
    </location>
    <ligand>
        <name>Ca(2+)</name>
        <dbReference type="ChEBI" id="CHEBI:29108"/>
        <label>2</label>
    </ligand>
</feature>
<dbReference type="InterPro" id="IPR024079">
    <property type="entry name" value="MetalloPept_cat_dom_sf"/>
</dbReference>
<dbReference type="Gene3D" id="3.40.390.10">
    <property type="entry name" value="Collagenase (Catalytic Domain)"/>
    <property type="match status" value="1"/>
</dbReference>
<feature type="binding site" evidence="14">
    <location>
        <position position="291"/>
    </location>
    <ligand>
        <name>Ca(2+)</name>
        <dbReference type="ChEBI" id="CHEBI:29108"/>
        <label>3</label>
    </ligand>
</feature>
<feature type="transmembrane region" description="Helical" evidence="15">
    <location>
        <begin position="56"/>
        <end position="78"/>
    </location>
</feature>
<feature type="binding site" evidence="14">
    <location>
        <position position="311"/>
    </location>
    <ligand>
        <name>Ca(2+)</name>
        <dbReference type="ChEBI" id="CHEBI:29108"/>
        <label>3</label>
    </ligand>
</feature>
<feature type="binding site" evidence="14">
    <location>
        <position position="314"/>
    </location>
    <ligand>
        <name>Ca(2+)</name>
        <dbReference type="ChEBI" id="CHEBI:29108"/>
        <label>3</label>
    </ligand>
</feature>
<evidence type="ECO:0000313" key="17">
    <source>
        <dbReference type="EMBL" id="CAD2206867.1"/>
    </source>
</evidence>
<evidence type="ECO:0000256" key="10">
    <source>
        <dbReference type="ARBA" id="ARBA00022833"/>
    </source>
</evidence>
<feature type="binding site" evidence="14">
    <location>
        <position position="376"/>
    </location>
    <ligand>
        <name>Zn(2+)</name>
        <dbReference type="ChEBI" id="CHEBI:29105"/>
        <label>2</label>
        <note>catalytic</note>
    </ligand>
</feature>
<evidence type="ECO:0000256" key="1">
    <source>
        <dbReference type="ARBA" id="ARBA00004477"/>
    </source>
</evidence>
<evidence type="ECO:0000256" key="7">
    <source>
        <dbReference type="ARBA" id="ARBA00022723"/>
    </source>
</evidence>
<evidence type="ECO:0000256" key="15">
    <source>
        <dbReference type="SAM" id="Phobius"/>
    </source>
</evidence>
<dbReference type="GO" id="GO:0006624">
    <property type="term" value="P:vacuolar protein processing"/>
    <property type="evidence" value="ECO:0007669"/>
    <property type="project" value="TreeGrafter"/>
</dbReference>
<feature type="binding site" evidence="14">
    <location>
        <position position="296"/>
    </location>
    <ligand>
        <name>Ca(2+)</name>
        <dbReference type="ChEBI" id="CHEBI:29108"/>
        <label>3</label>
    </ligand>
</feature>
<dbReference type="InterPro" id="IPR008506">
    <property type="entry name" value="SND2/TMEM208"/>
</dbReference>
<name>A0A6V7Y823_MELEN</name>
<keyword evidence="12 15" id="KW-0472">Membrane</keyword>
<feature type="binding site" evidence="14">
    <location>
        <position position="384"/>
    </location>
    <ligand>
        <name>Zn(2+)</name>
        <dbReference type="ChEBI" id="CHEBI:29105"/>
        <label>2</label>
        <note>catalytic</note>
    </ligand>
</feature>
<evidence type="ECO:0000313" key="18">
    <source>
        <dbReference type="Proteomes" id="UP000580250"/>
    </source>
</evidence>
<dbReference type="Proteomes" id="UP000580250">
    <property type="component" value="Unassembled WGS sequence"/>
</dbReference>
<dbReference type="GO" id="GO:0004222">
    <property type="term" value="F:metalloendopeptidase activity"/>
    <property type="evidence" value="ECO:0007669"/>
    <property type="project" value="InterPro"/>
</dbReference>
<dbReference type="GO" id="GO:0005789">
    <property type="term" value="C:endoplasmic reticulum membrane"/>
    <property type="evidence" value="ECO:0007669"/>
    <property type="project" value="UniProtKB-SubCell"/>
</dbReference>
<evidence type="ECO:0000256" key="8">
    <source>
        <dbReference type="ARBA" id="ARBA00022801"/>
    </source>
</evidence>
<dbReference type="InterPro" id="IPR001818">
    <property type="entry name" value="Pept_M10_metallopeptidase"/>
</dbReference>